<dbReference type="InterPro" id="IPR000845">
    <property type="entry name" value="Nucleoside_phosphorylase_d"/>
</dbReference>
<dbReference type="PANTHER" id="PTHR46832">
    <property type="entry name" value="5'-METHYLTHIOADENOSINE/S-ADENOSYLHOMOCYSTEINE NUCLEOSIDASE"/>
    <property type="match status" value="1"/>
</dbReference>
<dbReference type="PANTHER" id="PTHR46832:SF1">
    <property type="entry name" value="5'-METHYLTHIOADENOSINE_S-ADENOSYLHOMOCYSTEINE NUCLEOSIDASE"/>
    <property type="match status" value="1"/>
</dbReference>
<dbReference type="Gene3D" id="3.40.50.1580">
    <property type="entry name" value="Nucleoside phosphorylase domain"/>
    <property type="match status" value="1"/>
</dbReference>
<evidence type="ECO:0000259" key="6">
    <source>
        <dbReference type="Pfam" id="PF01048"/>
    </source>
</evidence>
<dbReference type="InterPro" id="IPR035994">
    <property type="entry name" value="Nucleoside_phosphorylase_sf"/>
</dbReference>
<evidence type="ECO:0000256" key="5">
    <source>
        <dbReference type="ARBA" id="ARBA00023167"/>
    </source>
</evidence>
<evidence type="ECO:0000313" key="8">
    <source>
        <dbReference type="Proteomes" id="UP000184251"/>
    </source>
</evidence>
<comment type="pathway">
    <text evidence="1">Amino-acid biosynthesis; L-methionine biosynthesis via salvage pathway; S-methyl-5-thio-alpha-D-ribose 1-phosphate from S-methyl-5'-thioadenosine (hydrolase route): step 1/2.</text>
</comment>
<sequence>MKIGIIGAMESEIVMLKGKMKIATKKTVASLEFYEGTLNERSIVLVKSGIGKVNAAMCAQILIDVFNVEAIINSGVAGALHPDLDVGDIVIGTEVMQHDIDASIFGDPRGVIPGMDVSIFKTDRRFLDACDTIKGSSRLYKGRILTGDQAIGDSATKEYLQSAFNGWCVEMEGGAIAHVCHLNKIPFMVIRAISDKANEDVELDYSSFMAESAKKSCVILEKMLLAM</sequence>
<dbReference type="EMBL" id="FQTU01000002">
    <property type="protein sequence ID" value="SHE43399.1"/>
    <property type="molecule type" value="Genomic_DNA"/>
</dbReference>
<accession>A0A1M4TFU3</accession>
<organism evidence="7 8">
    <name type="scientific">Alkalibacter saccharofermentans DSM 14828</name>
    <dbReference type="NCBI Taxonomy" id="1120975"/>
    <lineage>
        <taxon>Bacteria</taxon>
        <taxon>Bacillati</taxon>
        <taxon>Bacillota</taxon>
        <taxon>Clostridia</taxon>
        <taxon>Eubacteriales</taxon>
        <taxon>Eubacteriaceae</taxon>
        <taxon>Alkalibacter</taxon>
    </lineage>
</organism>
<dbReference type="UniPathway" id="UPA00904">
    <property type="reaction ID" value="UER00871"/>
</dbReference>
<evidence type="ECO:0000256" key="4">
    <source>
        <dbReference type="ARBA" id="ARBA00022801"/>
    </source>
</evidence>
<keyword evidence="3" id="KW-0028">Amino-acid biosynthesis</keyword>
<evidence type="ECO:0000256" key="2">
    <source>
        <dbReference type="ARBA" id="ARBA00011974"/>
    </source>
</evidence>
<name>A0A1M4TFU3_9FIRM</name>
<proteinExistence type="predicted"/>
<dbReference type="NCBIfam" id="TIGR01704">
    <property type="entry name" value="MTA_SAH-Nsdase"/>
    <property type="match status" value="1"/>
</dbReference>
<dbReference type="GO" id="GO:0019509">
    <property type="term" value="P:L-methionine salvage from methylthioadenosine"/>
    <property type="evidence" value="ECO:0007669"/>
    <property type="project" value="UniProtKB-UniPathway"/>
</dbReference>
<dbReference type="InterPro" id="IPR010049">
    <property type="entry name" value="MTA_SAH_Nsdase"/>
</dbReference>
<dbReference type="SUPFAM" id="SSF53167">
    <property type="entry name" value="Purine and uridine phosphorylases"/>
    <property type="match status" value="1"/>
</dbReference>
<keyword evidence="5" id="KW-0486">Methionine biosynthesis</keyword>
<reference evidence="7 8" key="1">
    <citation type="submission" date="2016-11" db="EMBL/GenBank/DDBJ databases">
        <authorList>
            <person name="Jaros S."/>
            <person name="Januszkiewicz K."/>
            <person name="Wedrychowicz H."/>
        </authorList>
    </citation>
    <scope>NUCLEOTIDE SEQUENCE [LARGE SCALE GENOMIC DNA]</scope>
    <source>
        <strain evidence="7 8">DSM 14828</strain>
    </source>
</reference>
<feature type="domain" description="Nucleoside phosphorylase" evidence="6">
    <location>
        <begin position="2"/>
        <end position="224"/>
    </location>
</feature>
<dbReference type="GO" id="GO:0019284">
    <property type="term" value="P:L-methionine salvage from S-adenosylmethionine"/>
    <property type="evidence" value="ECO:0007669"/>
    <property type="project" value="TreeGrafter"/>
</dbReference>
<evidence type="ECO:0000313" key="7">
    <source>
        <dbReference type="EMBL" id="SHE43399.1"/>
    </source>
</evidence>
<keyword evidence="8" id="KW-1185">Reference proteome</keyword>
<dbReference type="AlphaFoldDB" id="A0A1M4TFU3"/>
<keyword evidence="4" id="KW-0378">Hydrolase</keyword>
<dbReference type="Pfam" id="PF01048">
    <property type="entry name" value="PNP_UDP_1"/>
    <property type="match status" value="1"/>
</dbReference>
<dbReference type="GO" id="GO:0008782">
    <property type="term" value="F:adenosylhomocysteine nucleosidase activity"/>
    <property type="evidence" value="ECO:0007669"/>
    <property type="project" value="UniProtKB-EC"/>
</dbReference>
<dbReference type="CDD" id="cd09008">
    <property type="entry name" value="MTAN"/>
    <property type="match status" value="1"/>
</dbReference>
<protein>
    <recommendedName>
        <fullName evidence="2">adenosylhomocysteine nucleosidase</fullName>
        <ecNumber evidence="2">3.2.2.9</ecNumber>
    </recommendedName>
</protein>
<gene>
    <name evidence="7" type="ORF">SAMN02746064_00481</name>
</gene>
<dbReference type="EC" id="3.2.2.9" evidence="2"/>
<dbReference type="NCBIfam" id="NF004079">
    <property type="entry name" value="PRK05584.1"/>
    <property type="match status" value="1"/>
</dbReference>
<dbReference type="STRING" id="1120975.SAMN02746064_00481"/>
<dbReference type="GO" id="GO:0008930">
    <property type="term" value="F:methylthioadenosine nucleosidase activity"/>
    <property type="evidence" value="ECO:0007669"/>
    <property type="project" value="InterPro"/>
</dbReference>
<dbReference type="GO" id="GO:0005829">
    <property type="term" value="C:cytosol"/>
    <property type="evidence" value="ECO:0007669"/>
    <property type="project" value="TreeGrafter"/>
</dbReference>
<evidence type="ECO:0000256" key="1">
    <source>
        <dbReference type="ARBA" id="ARBA00004945"/>
    </source>
</evidence>
<dbReference type="Proteomes" id="UP000184251">
    <property type="component" value="Unassembled WGS sequence"/>
</dbReference>
<evidence type="ECO:0000256" key="3">
    <source>
        <dbReference type="ARBA" id="ARBA00022605"/>
    </source>
</evidence>
<dbReference type="RefSeq" id="WP_073269480.1">
    <property type="nucleotide sequence ID" value="NZ_FQTU01000002.1"/>
</dbReference>
<dbReference type="OrthoDB" id="9792278at2"/>
<dbReference type="GO" id="GO:0009164">
    <property type="term" value="P:nucleoside catabolic process"/>
    <property type="evidence" value="ECO:0007669"/>
    <property type="project" value="InterPro"/>
</dbReference>